<evidence type="ECO:0000256" key="10">
    <source>
        <dbReference type="ARBA" id="ARBA00023204"/>
    </source>
</evidence>
<evidence type="ECO:0000256" key="23">
    <source>
        <dbReference type="ARBA" id="ARBA00066725"/>
    </source>
</evidence>
<evidence type="ECO:0000256" key="14">
    <source>
        <dbReference type="ARBA" id="ARBA00051189"/>
    </source>
</evidence>
<accession>A0A5S6QU30</accession>
<keyword evidence="7" id="KW-0223">Dioxygenase</keyword>
<dbReference type="STRING" id="70415.A0A5S6QU30"/>
<comment type="catalytic activity">
    <reaction evidence="12">
        <text>an N(1)-methyl-2'-deoxyadenosine in single-stranded DNA + 2-oxoglutarate + O2 = a 2'-deoxyadenosine in single-stranded DNA + formaldehyde + succinate + CO2 + H(+)</text>
        <dbReference type="Rhea" id="RHEA:70447"/>
        <dbReference type="Rhea" id="RHEA-COMP:17895"/>
        <dbReference type="Rhea" id="RHEA-COMP:17896"/>
        <dbReference type="ChEBI" id="CHEBI:15378"/>
        <dbReference type="ChEBI" id="CHEBI:15379"/>
        <dbReference type="ChEBI" id="CHEBI:16526"/>
        <dbReference type="ChEBI" id="CHEBI:16810"/>
        <dbReference type="ChEBI" id="CHEBI:16842"/>
        <dbReference type="ChEBI" id="CHEBI:30031"/>
        <dbReference type="ChEBI" id="CHEBI:90615"/>
        <dbReference type="ChEBI" id="CHEBI:139096"/>
    </reaction>
    <physiologicalReaction direction="left-to-right" evidence="12">
        <dbReference type="Rhea" id="RHEA:70448"/>
    </physiologicalReaction>
</comment>
<feature type="binding site" evidence="27">
    <location>
        <position position="148"/>
    </location>
    <ligand>
        <name>2-oxoglutarate</name>
        <dbReference type="ChEBI" id="CHEBI:16810"/>
    </ligand>
</feature>
<reference evidence="30" key="1">
    <citation type="submission" date="2019-12" db="UniProtKB">
        <authorList>
            <consortium name="WormBaseParasite"/>
        </authorList>
    </citation>
    <scope>IDENTIFICATION</scope>
</reference>
<evidence type="ECO:0000256" key="5">
    <source>
        <dbReference type="ARBA" id="ARBA00022763"/>
    </source>
</evidence>
<dbReference type="AlphaFoldDB" id="A0A5S6QU30"/>
<organism evidence="29 30">
    <name type="scientific">Trichuris muris</name>
    <name type="common">Mouse whipworm</name>
    <dbReference type="NCBI Taxonomy" id="70415"/>
    <lineage>
        <taxon>Eukaryota</taxon>
        <taxon>Metazoa</taxon>
        <taxon>Ecdysozoa</taxon>
        <taxon>Nematoda</taxon>
        <taxon>Enoplea</taxon>
        <taxon>Dorylaimia</taxon>
        <taxon>Trichinellida</taxon>
        <taxon>Trichuridae</taxon>
        <taxon>Trichuris</taxon>
    </lineage>
</organism>
<evidence type="ECO:0000256" key="25">
    <source>
        <dbReference type="ARBA" id="ARBA00077989"/>
    </source>
</evidence>
<evidence type="ECO:0000256" key="4">
    <source>
        <dbReference type="ARBA" id="ARBA00022723"/>
    </source>
</evidence>
<evidence type="ECO:0000256" key="2">
    <source>
        <dbReference type="ARBA" id="ARBA00004604"/>
    </source>
</evidence>
<comment type="cofactor">
    <cofactor evidence="1">
        <name>Fe(2+)</name>
        <dbReference type="ChEBI" id="CHEBI:29033"/>
    </cofactor>
</comment>
<dbReference type="InterPro" id="IPR037151">
    <property type="entry name" value="AlkB-like_sf"/>
</dbReference>
<dbReference type="GO" id="GO:0051747">
    <property type="term" value="F:cytosine C-5 DNA demethylase activity"/>
    <property type="evidence" value="ECO:0007669"/>
    <property type="project" value="TreeGrafter"/>
</dbReference>
<dbReference type="FunFam" id="2.60.120.590:FF:000004">
    <property type="entry name" value="DNA oxidative demethylase ALKBH2"/>
    <property type="match status" value="1"/>
</dbReference>
<comment type="catalytic activity">
    <reaction evidence="15">
        <text>an N(3)-methyl-2'-deoxycytidine in double-stranded DNA + 2-oxoglutarate + O2 = a 2'-deoxycytidine in double-stranded DNA + formaldehyde + succinate + CO2 + H(+)</text>
        <dbReference type="Rhea" id="RHEA:70439"/>
        <dbReference type="Rhea" id="RHEA-COMP:14237"/>
        <dbReference type="Rhea" id="RHEA-COMP:17070"/>
        <dbReference type="ChEBI" id="CHEBI:15378"/>
        <dbReference type="ChEBI" id="CHEBI:15379"/>
        <dbReference type="ChEBI" id="CHEBI:16526"/>
        <dbReference type="ChEBI" id="CHEBI:16810"/>
        <dbReference type="ChEBI" id="CHEBI:16842"/>
        <dbReference type="ChEBI" id="CHEBI:30031"/>
        <dbReference type="ChEBI" id="CHEBI:85452"/>
        <dbReference type="ChEBI" id="CHEBI:139075"/>
    </reaction>
    <physiologicalReaction direction="left-to-right" evidence="15">
        <dbReference type="Rhea" id="RHEA:70440"/>
    </physiologicalReaction>
</comment>
<evidence type="ECO:0000256" key="18">
    <source>
        <dbReference type="ARBA" id="ARBA00052597"/>
    </source>
</evidence>
<evidence type="ECO:0000256" key="9">
    <source>
        <dbReference type="ARBA" id="ARBA00023004"/>
    </source>
</evidence>
<feature type="binding site" evidence="27">
    <location>
        <position position="138"/>
    </location>
    <ligand>
        <name>2-oxoglutarate</name>
        <dbReference type="ChEBI" id="CHEBI:16810"/>
    </ligand>
</feature>
<evidence type="ECO:0000256" key="3">
    <source>
        <dbReference type="ARBA" id="ARBA00004642"/>
    </source>
</evidence>
<feature type="binding site" evidence="27">
    <location>
        <position position="224"/>
    </location>
    <ligand>
        <name>2-oxoglutarate</name>
        <dbReference type="ChEBI" id="CHEBI:16810"/>
    </ligand>
</feature>
<dbReference type="Proteomes" id="UP000046395">
    <property type="component" value="Unassembled WGS sequence"/>
</dbReference>
<dbReference type="GO" id="GO:0005730">
    <property type="term" value="C:nucleolus"/>
    <property type="evidence" value="ECO:0007669"/>
    <property type="project" value="UniProtKB-SubCell"/>
</dbReference>
<keyword evidence="11" id="KW-0539">Nucleus</keyword>
<feature type="binding site" evidence="27">
    <location>
        <position position="136"/>
    </location>
    <ligand>
        <name>2-oxoglutarate</name>
        <dbReference type="ChEBI" id="CHEBI:16810"/>
    </ligand>
</feature>
<comment type="subcellular location">
    <subcellularLocation>
        <location evidence="2">Nucleus</location>
        <location evidence="2">Nucleolus</location>
    </subcellularLocation>
    <subcellularLocation>
        <location evidence="3">Nucleus</location>
        <location evidence="3">Nucleoplasm</location>
    </subcellularLocation>
</comment>
<keyword evidence="5" id="KW-0227">DNA damage</keyword>
<evidence type="ECO:0000256" key="22">
    <source>
        <dbReference type="ARBA" id="ARBA00062909"/>
    </source>
</evidence>
<evidence type="ECO:0000256" key="15">
    <source>
        <dbReference type="ARBA" id="ARBA00051376"/>
    </source>
</evidence>
<evidence type="ECO:0000313" key="29">
    <source>
        <dbReference type="Proteomes" id="UP000046395"/>
    </source>
</evidence>
<dbReference type="WBParaSite" id="TMUE_2000010638.1">
    <property type="protein sequence ID" value="TMUE_2000010638.1"/>
    <property type="gene ID" value="WBGene00289230"/>
</dbReference>
<comment type="catalytic activity">
    <reaction evidence="18">
        <text>a 3,N(4)-etheno-2'-deoxycytidine in single-stranded DNA + 2-oxoglutarate + O2 + H2O = a 2'-deoxycytidine in single-stranded DNA + glyoxal + succinate + CO2</text>
        <dbReference type="Rhea" id="RHEA:70471"/>
        <dbReference type="Rhea" id="RHEA-COMP:12846"/>
        <dbReference type="Rhea" id="RHEA-COMP:17906"/>
        <dbReference type="ChEBI" id="CHEBI:15377"/>
        <dbReference type="ChEBI" id="CHEBI:15379"/>
        <dbReference type="ChEBI" id="CHEBI:16526"/>
        <dbReference type="ChEBI" id="CHEBI:16810"/>
        <dbReference type="ChEBI" id="CHEBI:30031"/>
        <dbReference type="ChEBI" id="CHEBI:34779"/>
        <dbReference type="ChEBI" id="CHEBI:85452"/>
        <dbReference type="ChEBI" id="CHEBI:189585"/>
    </reaction>
    <physiologicalReaction direction="left-to-right" evidence="18">
        <dbReference type="Rhea" id="RHEA:70472"/>
    </physiologicalReaction>
</comment>
<evidence type="ECO:0000256" key="20">
    <source>
        <dbReference type="ARBA" id="ARBA00052800"/>
    </source>
</evidence>
<keyword evidence="9" id="KW-0408">Iron</keyword>
<evidence type="ECO:0000256" key="1">
    <source>
        <dbReference type="ARBA" id="ARBA00001954"/>
    </source>
</evidence>
<dbReference type="GO" id="GO:0005654">
    <property type="term" value="C:nucleoplasm"/>
    <property type="evidence" value="ECO:0007669"/>
    <property type="project" value="UniProtKB-SubCell"/>
</dbReference>
<feature type="binding site" evidence="27">
    <location>
        <begin position="99"/>
        <end position="101"/>
    </location>
    <ligand>
        <name>substrate</name>
    </ligand>
</feature>
<comment type="catalytic activity">
    <reaction evidence="13">
        <text>an N(3)-methyl-2'-deoxycytidine in single-stranded DNA + 2-oxoglutarate + O2 = a 2'-deoxycytidine in single-stranded DNA + formaldehyde + succinate + CO2 + H(+)</text>
        <dbReference type="Rhea" id="RHEA:70435"/>
        <dbReference type="Rhea" id="RHEA-COMP:12846"/>
        <dbReference type="Rhea" id="RHEA-COMP:17894"/>
        <dbReference type="ChEBI" id="CHEBI:15378"/>
        <dbReference type="ChEBI" id="CHEBI:15379"/>
        <dbReference type="ChEBI" id="CHEBI:16526"/>
        <dbReference type="ChEBI" id="CHEBI:16810"/>
        <dbReference type="ChEBI" id="CHEBI:16842"/>
        <dbReference type="ChEBI" id="CHEBI:30031"/>
        <dbReference type="ChEBI" id="CHEBI:85452"/>
        <dbReference type="ChEBI" id="CHEBI:139075"/>
    </reaction>
    <physiologicalReaction direction="left-to-right" evidence="13">
        <dbReference type="Rhea" id="RHEA:70436"/>
    </physiologicalReaction>
</comment>
<dbReference type="GO" id="GO:0035516">
    <property type="term" value="F:broad specificity oxidative DNA demethylase activity"/>
    <property type="evidence" value="ECO:0007669"/>
    <property type="project" value="UniProtKB-EC"/>
</dbReference>
<keyword evidence="4" id="KW-0479">Metal-binding</keyword>
<evidence type="ECO:0000256" key="26">
    <source>
        <dbReference type="ARBA" id="ARBA00081727"/>
    </source>
</evidence>
<comment type="subunit">
    <text evidence="22">Interacts with PCNA homotrimer; this interaction is enhanced during the S-phase of the cell cycle. Interacts with nucleolar proteins NCL, UBTF and NPM1. Interacts with XRCC5-XRCC6 heterodimer.</text>
</comment>
<comment type="catalytic activity">
    <reaction evidence="21">
        <text>a methylated nucleobase within DNA + 2-oxoglutarate + O2 = a nucleobase within DNA + formaldehyde + succinate + CO2</text>
        <dbReference type="Rhea" id="RHEA:30299"/>
        <dbReference type="Rhea" id="RHEA-COMP:12192"/>
        <dbReference type="Rhea" id="RHEA-COMP:12193"/>
        <dbReference type="ChEBI" id="CHEBI:15379"/>
        <dbReference type="ChEBI" id="CHEBI:16526"/>
        <dbReference type="ChEBI" id="CHEBI:16810"/>
        <dbReference type="ChEBI" id="CHEBI:16842"/>
        <dbReference type="ChEBI" id="CHEBI:30031"/>
        <dbReference type="ChEBI" id="CHEBI:32875"/>
        <dbReference type="ChEBI" id="CHEBI:64428"/>
        <dbReference type="EC" id="1.14.11.33"/>
    </reaction>
    <physiologicalReaction direction="left-to-right" evidence="21">
        <dbReference type="Rhea" id="RHEA:30300"/>
    </physiologicalReaction>
</comment>
<protein>
    <recommendedName>
        <fullName evidence="24">DNA oxidative demethylase ALKBH2</fullName>
        <ecNumber evidence="23">1.14.11.33</ecNumber>
    </recommendedName>
    <alternativeName>
        <fullName evidence="25">Alkylated DNA repair protein alkB homolog 2</fullName>
    </alternativeName>
    <alternativeName>
        <fullName evidence="26">Alpha-ketoglutarate-dependent dioxygenase alkB homolog 2</fullName>
    </alternativeName>
</protein>
<evidence type="ECO:0000256" key="16">
    <source>
        <dbReference type="ARBA" id="ARBA00051434"/>
    </source>
</evidence>
<sequence>MDRYVKRKGLTSSRADDIVEQIKALPTRAVEPIAVNVSEDLNIAYEQCYLPKRLADSVFRYCEATLRYLEGRYTEVTVFNKRHKIPRQQLAMGCPGITYSFSGNTLPAEPWDQVVLALRDHVAQSTECQYNFILVNRYASGSDYIGEHRDNETDLDPNAPICSLSLGVKRDFWFKHAKRRQRSPDAPSNVLLQLDHGSLLVMKPPTNHHWYHSLPRRRRQLGVRVNFTFRKMRTVYGGEWEGERFKN</sequence>
<dbReference type="GO" id="GO:0008198">
    <property type="term" value="F:ferrous iron binding"/>
    <property type="evidence" value="ECO:0007669"/>
    <property type="project" value="TreeGrafter"/>
</dbReference>
<name>A0A5S6QU30_TRIMR</name>
<dbReference type="PROSITE" id="PS51471">
    <property type="entry name" value="FE2OG_OXY"/>
    <property type="match status" value="1"/>
</dbReference>
<feature type="domain" description="Fe2OG dioxygenase" evidence="28">
    <location>
        <begin position="129"/>
        <end position="233"/>
    </location>
</feature>
<keyword evidence="29" id="KW-1185">Reference proteome</keyword>
<dbReference type="Pfam" id="PF13532">
    <property type="entry name" value="2OG-FeII_Oxy_2"/>
    <property type="match status" value="1"/>
</dbReference>
<evidence type="ECO:0000256" key="13">
    <source>
        <dbReference type="ARBA" id="ARBA00051165"/>
    </source>
</evidence>
<evidence type="ECO:0000256" key="8">
    <source>
        <dbReference type="ARBA" id="ARBA00023002"/>
    </source>
</evidence>
<dbReference type="EC" id="1.14.11.33" evidence="23"/>
<dbReference type="GO" id="GO:0006307">
    <property type="term" value="P:DNA alkylation repair"/>
    <property type="evidence" value="ECO:0007669"/>
    <property type="project" value="TreeGrafter"/>
</dbReference>
<dbReference type="InterPro" id="IPR032852">
    <property type="entry name" value="ALKBH2"/>
</dbReference>
<evidence type="ECO:0000256" key="19">
    <source>
        <dbReference type="ARBA" id="ARBA00052627"/>
    </source>
</evidence>
<proteinExistence type="predicted"/>
<comment type="catalytic activity">
    <reaction evidence="19">
        <text>a 1,N(6)-etheno-2'-deoxyadenosine in double-stranded DNA + 2-oxoglutarate + O2 + H2O = a 2'-deoxyadenosine in double-stranded DNA + glyoxal + succinate + CO2</text>
        <dbReference type="Rhea" id="RHEA:70463"/>
        <dbReference type="Rhea" id="RHEA-COMP:17897"/>
        <dbReference type="Rhea" id="RHEA-COMP:17903"/>
        <dbReference type="ChEBI" id="CHEBI:15377"/>
        <dbReference type="ChEBI" id="CHEBI:15379"/>
        <dbReference type="ChEBI" id="CHEBI:16526"/>
        <dbReference type="ChEBI" id="CHEBI:16810"/>
        <dbReference type="ChEBI" id="CHEBI:30031"/>
        <dbReference type="ChEBI" id="CHEBI:34779"/>
        <dbReference type="ChEBI" id="CHEBI:90615"/>
        <dbReference type="ChEBI" id="CHEBI:189583"/>
    </reaction>
    <physiologicalReaction direction="left-to-right" evidence="19">
        <dbReference type="Rhea" id="RHEA:70464"/>
    </physiologicalReaction>
</comment>
<evidence type="ECO:0000256" key="6">
    <source>
        <dbReference type="ARBA" id="ARBA00022842"/>
    </source>
</evidence>
<feature type="binding site" evidence="27">
    <location>
        <begin position="79"/>
        <end position="81"/>
    </location>
    <ligand>
        <name>substrate</name>
    </ligand>
</feature>
<evidence type="ECO:0000256" key="21">
    <source>
        <dbReference type="ARBA" id="ARBA00053025"/>
    </source>
</evidence>
<evidence type="ECO:0000256" key="12">
    <source>
        <dbReference type="ARBA" id="ARBA00051010"/>
    </source>
</evidence>
<feature type="binding site" evidence="27">
    <location>
        <position position="212"/>
    </location>
    <ligand>
        <name>2-oxoglutarate</name>
        <dbReference type="ChEBI" id="CHEBI:16810"/>
    </ligand>
</feature>
<comment type="catalytic activity">
    <reaction evidence="14">
        <text>a 1,N(6)-etheno-2'-deoxyadenosine in single-stranded DNA + 2-oxoglutarate + O2 + H2O = a 2'-deoxyadenosine in single-stranded DNA + glyoxal + succinate + CO2</text>
        <dbReference type="Rhea" id="RHEA:70459"/>
        <dbReference type="Rhea" id="RHEA-COMP:17896"/>
        <dbReference type="Rhea" id="RHEA-COMP:17904"/>
        <dbReference type="ChEBI" id="CHEBI:15377"/>
        <dbReference type="ChEBI" id="CHEBI:15379"/>
        <dbReference type="ChEBI" id="CHEBI:16526"/>
        <dbReference type="ChEBI" id="CHEBI:16810"/>
        <dbReference type="ChEBI" id="CHEBI:30031"/>
        <dbReference type="ChEBI" id="CHEBI:34779"/>
        <dbReference type="ChEBI" id="CHEBI:90615"/>
        <dbReference type="ChEBI" id="CHEBI:189583"/>
    </reaction>
    <physiologicalReaction direction="left-to-right" evidence="14">
        <dbReference type="Rhea" id="RHEA:70460"/>
    </physiologicalReaction>
</comment>
<dbReference type="PANTHER" id="PTHR31573">
    <property type="entry name" value="ALPHA-KETOGLUTARATE-DEPENDENT DIOXYGENASE ALKB HOMOLOG 2"/>
    <property type="match status" value="1"/>
</dbReference>
<evidence type="ECO:0000256" key="27">
    <source>
        <dbReference type="PIRSR" id="PIRSR632852-1"/>
    </source>
</evidence>
<evidence type="ECO:0000259" key="28">
    <source>
        <dbReference type="PROSITE" id="PS51471"/>
    </source>
</evidence>
<dbReference type="PANTHER" id="PTHR31573:SF1">
    <property type="entry name" value="DNA OXIDATIVE DEMETHYLASE ALKBH2"/>
    <property type="match status" value="1"/>
</dbReference>
<feature type="binding site" evidence="27">
    <location>
        <position position="230"/>
    </location>
    <ligand>
        <name>2-oxoglutarate</name>
        <dbReference type="ChEBI" id="CHEBI:16810"/>
    </ligand>
</feature>
<dbReference type="InterPro" id="IPR005123">
    <property type="entry name" value="Oxoglu/Fe-dep_dioxygenase_dom"/>
</dbReference>
<keyword evidence="8" id="KW-0560">Oxidoreductase</keyword>
<evidence type="ECO:0000256" key="24">
    <source>
        <dbReference type="ARBA" id="ARBA00072134"/>
    </source>
</evidence>
<evidence type="ECO:0000256" key="11">
    <source>
        <dbReference type="ARBA" id="ARBA00023242"/>
    </source>
</evidence>
<feature type="binding site" evidence="27">
    <location>
        <position position="228"/>
    </location>
    <ligand>
        <name>2-oxoglutarate</name>
        <dbReference type="ChEBI" id="CHEBI:16810"/>
    </ligand>
</feature>
<evidence type="ECO:0000256" key="17">
    <source>
        <dbReference type="ARBA" id="ARBA00051755"/>
    </source>
</evidence>
<evidence type="ECO:0000313" key="30">
    <source>
        <dbReference type="WBParaSite" id="TMUE_2000010638.1"/>
    </source>
</evidence>
<dbReference type="InterPro" id="IPR027450">
    <property type="entry name" value="AlkB-like"/>
</dbReference>
<comment type="catalytic activity">
    <reaction evidence="20">
        <text>an N(1)-methyl-2'-deoxyadenosine in double-stranded DNA + 2-oxoglutarate + O2 = a 2'-deoxyadenosine in double-stranded DNA + formaldehyde + succinate + CO2 + H(+)</text>
        <dbReference type="Rhea" id="RHEA:70443"/>
        <dbReference type="Rhea" id="RHEA-COMP:14236"/>
        <dbReference type="Rhea" id="RHEA-COMP:17897"/>
        <dbReference type="ChEBI" id="CHEBI:15378"/>
        <dbReference type="ChEBI" id="CHEBI:15379"/>
        <dbReference type="ChEBI" id="CHEBI:16526"/>
        <dbReference type="ChEBI" id="CHEBI:16810"/>
        <dbReference type="ChEBI" id="CHEBI:16842"/>
        <dbReference type="ChEBI" id="CHEBI:30031"/>
        <dbReference type="ChEBI" id="CHEBI:90615"/>
        <dbReference type="ChEBI" id="CHEBI:139096"/>
    </reaction>
    <physiologicalReaction direction="left-to-right" evidence="20">
        <dbReference type="Rhea" id="RHEA:70444"/>
    </physiologicalReaction>
</comment>
<evidence type="ECO:0000256" key="7">
    <source>
        <dbReference type="ARBA" id="ARBA00022964"/>
    </source>
</evidence>
<keyword evidence="10" id="KW-0234">DNA repair</keyword>
<comment type="catalytic activity">
    <reaction evidence="17">
        <text>a 1,N(2)-etheno-2'-deoxyguanosine in double-stranded DNA + 2-oxoglutarate + O2 + H2O = a 2'-deoxyguanosine in double-stranded DNA + glyoxal + succinate + CO2</text>
        <dbReference type="Rhea" id="RHEA:70487"/>
        <dbReference type="Rhea" id="RHEA-COMP:17910"/>
        <dbReference type="Rhea" id="RHEA-COMP:17912"/>
        <dbReference type="ChEBI" id="CHEBI:15377"/>
        <dbReference type="ChEBI" id="CHEBI:15379"/>
        <dbReference type="ChEBI" id="CHEBI:16526"/>
        <dbReference type="ChEBI" id="CHEBI:16810"/>
        <dbReference type="ChEBI" id="CHEBI:30031"/>
        <dbReference type="ChEBI" id="CHEBI:34779"/>
        <dbReference type="ChEBI" id="CHEBI:85445"/>
        <dbReference type="ChEBI" id="CHEBI:189586"/>
    </reaction>
    <physiologicalReaction direction="left-to-right" evidence="17">
        <dbReference type="Rhea" id="RHEA:70488"/>
    </physiologicalReaction>
</comment>
<keyword evidence="6" id="KW-0460">Magnesium</keyword>
<dbReference type="Gene3D" id="2.60.120.590">
    <property type="entry name" value="Alpha-ketoglutarate-dependent dioxygenase AlkB-like"/>
    <property type="match status" value="1"/>
</dbReference>
<comment type="catalytic activity">
    <reaction evidence="16">
        <text>a 3,N(4)-etheno-2'-deoxycytidine in double-stranded DNA + 2-oxoglutarate + O2 + H2O = a 2'-deoxycytidine in double-stranded DNA + glyoxal + succinate + CO2</text>
        <dbReference type="Rhea" id="RHEA:70467"/>
        <dbReference type="Rhea" id="RHEA-COMP:17070"/>
        <dbReference type="Rhea" id="RHEA-COMP:17905"/>
        <dbReference type="ChEBI" id="CHEBI:15377"/>
        <dbReference type="ChEBI" id="CHEBI:15379"/>
        <dbReference type="ChEBI" id="CHEBI:16526"/>
        <dbReference type="ChEBI" id="CHEBI:16810"/>
        <dbReference type="ChEBI" id="CHEBI:30031"/>
        <dbReference type="ChEBI" id="CHEBI:34779"/>
        <dbReference type="ChEBI" id="CHEBI:85452"/>
        <dbReference type="ChEBI" id="CHEBI:189585"/>
    </reaction>
    <physiologicalReaction direction="left-to-right" evidence="16">
        <dbReference type="Rhea" id="RHEA:70468"/>
    </physiologicalReaction>
</comment>
<dbReference type="SUPFAM" id="SSF51197">
    <property type="entry name" value="Clavaminate synthase-like"/>
    <property type="match status" value="1"/>
</dbReference>